<name>A0A9P7S435_9AGAR</name>
<keyword evidence="2" id="KW-1185">Reference proteome</keyword>
<proteinExistence type="predicted"/>
<dbReference type="GeneID" id="66077032"/>
<dbReference type="Proteomes" id="UP001049176">
    <property type="component" value="Chromosome 4"/>
</dbReference>
<comment type="caution">
    <text evidence="1">The sequence shown here is derived from an EMBL/GenBank/DDBJ whole genome shotgun (WGS) entry which is preliminary data.</text>
</comment>
<dbReference type="KEGG" id="more:E1B28_007956"/>
<accession>A0A9P7S435</accession>
<dbReference type="RefSeq" id="XP_043010826.1">
    <property type="nucleotide sequence ID" value="XM_043152740.1"/>
</dbReference>
<gene>
    <name evidence="1" type="ORF">E1B28_007956</name>
</gene>
<dbReference type="EMBL" id="CM032184">
    <property type="protein sequence ID" value="KAG7094356.1"/>
    <property type="molecule type" value="Genomic_DNA"/>
</dbReference>
<protein>
    <submittedName>
        <fullName evidence="1">Uncharacterized protein</fullName>
    </submittedName>
</protein>
<evidence type="ECO:0000313" key="1">
    <source>
        <dbReference type="EMBL" id="KAG7094356.1"/>
    </source>
</evidence>
<organism evidence="1 2">
    <name type="scientific">Marasmius oreades</name>
    <name type="common">fairy-ring Marasmius</name>
    <dbReference type="NCBI Taxonomy" id="181124"/>
    <lineage>
        <taxon>Eukaryota</taxon>
        <taxon>Fungi</taxon>
        <taxon>Dikarya</taxon>
        <taxon>Basidiomycota</taxon>
        <taxon>Agaricomycotina</taxon>
        <taxon>Agaricomycetes</taxon>
        <taxon>Agaricomycetidae</taxon>
        <taxon>Agaricales</taxon>
        <taxon>Marasmiineae</taxon>
        <taxon>Marasmiaceae</taxon>
        <taxon>Marasmius</taxon>
    </lineage>
</organism>
<dbReference type="AlphaFoldDB" id="A0A9P7S435"/>
<sequence length="93" mass="10820">MNPNVTFPYLLSFDNLAIILNTKTFGAGKRPRIAAMKMTTVYRIKDISTPLSYDTALPINENRNGMLRRTPETSSLYRLWYEAQEYQEPYSHL</sequence>
<reference evidence="1" key="1">
    <citation type="journal article" date="2021" name="Genome Biol. Evol.">
        <title>The assembled and annotated genome of the fairy-ring fungus Marasmius oreades.</title>
        <authorList>
            <person name="Hiltunen M."/>
            <person name="Ament-Velasquez S.L."/>
            <person name="Johannesson H."/>
        </authorList>
    </citation>
    <scope>NUCLEOTIDE SEQUENCE</scope>
    <source>
        <strain evidence="1">03SP1</strain>
    </source>
</reference>
<evidence type="ECO:0000313" key="2">
    <source>
        <dbReference type="Proteomes" id="UP001049176"/>
    </source>
</evidence>